<keyword evidence="2" id="KW-0964">Secreted</keyword>
<dbReference type="GO" id="GO:0030510">
    <property type="term" value="P:regulation of BMP signaling pathway"/>
    <property type="evidence" value="ECO:0007669"/>
    <property type="project" value="TreeGrafter"/>
</dbReference>
<evidence type="ECO:0000259" key="12">
    <source>
        <dbReference type="PROSITE" id="PS51465"/>
    </source>
</evidence>
<organism evidence="13 14">
    <name type="scientific">Cyprinus carpio carpio</name>
    <dbReference type="NCBI Taxonomy" id="630221"/>
    <lineage>
        <taxon>Eukaryota</taxon>
        <taxon>Metazoa</taxon>
        <taxon>Chordata</taxon>
        <taxon>Craniata</taxon>
        <taxon>Vertebrata</taxon>
        <taxon>Euteleostomi</taxon>
        <taxon>Actinopterygii</taxon>
        <taxon>Neopterygii</taxon>
        <taxon>Teleostei</taxon>
        <taxon>Ostariophysi</taxon>
        <taxon>Cypriniformes</taxon>
        <taxon>Cyprinidae</taxon>
        <taxon>Cyprininae</taxon>
        <taxon>Cyprinus</taxon>
    </lineage>
</organism>
<evidence type="ECO:0000256" key="9">
    <source>
        <dbReference type="ARBA" id="ARBA00023319"/>
    </source>
</evidence>
<feature type="domain" description="Kazal-like" evidence="12">
    <location>
        <begin position="101"/>
        <end position="155"/>
    </location>
</feature>
<dbReference type="SUPFAM" id="SSF47473">
    <property type="entry name" value="EF-hand"/>
    <property type="match status" value="1"/>
</dbReference>
<dbReference type="InterPro" id="IPR036179">
    <property type="entry name" value="Ig-like_dom_sf"/>
</dbReference>
<dbReference type="Ensembl" id="ENSCCRT00000136392.1">
    <property type="protein sequence ID" value="ENSCCRP00000118123.1"/>
    <property type="gene ID" value="ENSCCRG00000006087.2"/>
</dbReference>
<dbReference type="OMA" id="IHAGNYT"/>
<evidence type="ECO:0000256" key="1">
    <source>
        <dbReference type="ARBA" id="ARBA00004613"/>
    </source>
</evidence>
<dbReference type="GO" id="GO:0005509">
    <property type="term" value="F:calcium ion binding"/>
    <property type="evidence" value="ECO:0007669"/>
    <property type="project" value="InterPro"/>
</dbReference>
<dbReference type="AlphaFoldDB" id="A0A9J7YH61"/>
<dbReference type="Pfam" id="PF13499">
    <property type="entry name" value="EF-hand_7"/>
    <property type="match status" value="1"/>
</dbReference>
<keyword evidence="3" id="KW-0479">Metal-binding</keyword>
<feature type="domain" description="EF-hand" evidence="10">
    <location>
        <begin position="195"/>
        <end position="230"/>
    </location>
</feature>
<dbReference type="InterPro" id="IPR003599">
    <property type="entry name" value="Ig_sub"/>
</dbReference>
<dbReference type="SUPFAM" id="SSF75011">
    <property type="entry name" value="3-carboxy-cis,cis-mucoante lactonizing enzyme"/>
    <property type="match status" value="1"/>
</dbReference>
<dbReference type="PROSITE" id="PS50222">
    <property type="entry name" value="EF_HAND_2"/>
    <property type="match status" value="1"/>
</dbReference>
<dbReference type="PROSITE" id="PS00018">
    <property type="entry name" value="EF_HAND_1"/>
    <property type="match status" value="1"/>
</dbReference>
<evidence type="ECO:0000256" key="2">
    <source>
        <dbReference type="ARBA" id="ARBA00022525"/>
    </source>
</evidence>
<keyword evidence="7" id="KW-1015">Disulfide bond</keyword>
<evidence type="ECO:0000259" key="10">
    <source>
        <dbReference type="PROSITE" id="PS50222"/>
    </source>
</evidence>
<keyword evidence="6" id="KW-0106">Calcium</keyword>
<dbReference type="SUPFAM" id="SSF100895">
    <property type="entry name" value="Kazal-type serine protease inhibitors"/>
    <property type="match status" value="1"/>
</dbReference>
<keyword evidence="8" id="KW-0325">Glycoprotein</keyword>
<dbReference type="FunFam" id="2.60.40.10:FF:002358">
    <property type="entry name" value="Follistatin like 4"/>
    <property type="match status" value="1"/>
</dbReference>
<reference evidence="13" key="1">
    <citation type="submission" date="2025-08" db="UniProtKB">
        <authorList>
            <consortium name="Ensembl"/>
        </authorList>
    </citation>
    <scope>IDENTIFICATION</scope>
</reference>
<dbReference type="InterPro" id="IPR003598">
    <property type="entry name" value="Ig_sub2"/>
</dbReference>
<dbReference type="InterPro" id="IPR036058">
    <property type="entry name" value="Kazal_dom_sf"/>
</dbReference>
<dbReference type="CDD" id="cd00104">
    <property type="entry name" value="KAZAL_FS"/>
    <property type="match status" value="1"/>
</dbReference>
<dbReference type="GeneTree" id="ENSGT00940000156495"/>
<dbReference type="Gene3D" id="2.130.10.10">
    <property type="entry name" value="YVTN repeat-like/Quinoprotein amine dehydrogenase"/>
    <property type="match status" value="1"/>
</dbReference>
<dbReference type="GO" id="GO:0030154">
    <property type="term" value="P:cell differentiation"/>
    <property type="evidence" value="ECO:0007669"/>
    <property type="project" value="TreeGrafter"/>
</dbReference>
<dbReference type="InterPro" id="IPR011992">
    <property type="entry name" value="EF-hand-dom_pair"/>
</dbReference>
<dbReference type="SUPFAM" id="SSF48726">
    <property type="entry name" value="Immunoglobulin"/>
    <property type="match status" value="2"/>
</dbReference>
<dbReference type="PANTHER" id="PTHR10913">
    <property type="entry name" value="FOLLISTATIN-RELATED"/>
    <property type="match status" value="1"/>
</dbReference>
<keyword evidence="9" id="KW-0393">Immunoglobulin domain</keyword>
<feature type="domain" description="Ig-like" evidence="11">
    <location>
        <begin position="270"/>
        <end position="358"/>
    </location>
</feature>
<protein>
    <submittedName>
        <fullName evidence="13">Follistatin-like 5</fullName>
    </submittedName>
</protein>
<dbReference type="SMART" id="SM00408">
    <property type="entry name" value="IGc2"/>
    <property type="match status" value="2"/>
</dbReference>
<dbReference type="InterPro" id="IPR018247">
    <property type="entry name" value="EF_Hand_1_Ca_BS"/>
</dbReference>
<dbReference type="InterPro" id="IPR002350">
    <property type="entry name" value="Kazal_dom"/>
</dbReference>
<dbReference type="SMART" id="SM00280">
    <property type="entry name" value="KAZAL"/>
    <property type="match status" value="1"/>
</dbReference>
<dbReference type="Proteomes" id="UP001108240">
    <property type="component" value="Unplaced"/>
</dbReference>
<dbReference type="Gene3D" id="2.60.40.10">
    <property type="entry name" value="Immunoglobulins"/>
    <property type="match status" value="2"/>
</dbReference>
<dbReference type="CDD" id="cd05736">
    <property type="entry name" value="IgI_2_Follistatin_like"/>
    <property type="match status" value="1"/>
</dbReference>
<evidence type="ECO:0000256" key="7">
    <source>
        <dbReference type="ARBA" id="ARBA00023157"/>
    </source>
</evidence>
<dbReference type="InterPro" id="IPR013783">
    <property type="entry name" value="Ig-like_fold"/>
</dbReference>
<reference evidence="13" key="2">
    <citation type="submission" date="2025-09" db="UniProtKB">
        <authorList>
            <consortium name="Ensembl"/>
        </authorList>
    </citation>
    <scope>IDENTIFICATION</scope>
</reference>
<evidence type="ECO:0000256" key="6">
    <source>
        <dbReference type="ARBA" id="ARBA00022837"/>
    </source>
</evidence>
<keyword evidence="14" id="KW-1185">Reference proteome</keyword>
<accession>A0A9J7YH61</accession>
<dbReference type="GO" id="GO:0005615">
    <property type="term" value="C:extracellular space"/>
    <property type="evidence" value="ECO:0007669"/>
    <property type="project" value="TreeGrafter"/>
</dbReference>
<evidence type="ECO:0000256" key="4">
    <source>
        <dbReference type="ARBA" id="ARBA00022729"/>
    </source>
</evidence>
<evidence type="ECO:0000259" key="11">
    <source>
        <dbReference type="PROSITE" id="PS50835"/>
    </source>
</evidence>
<dbReference type="Gene3D" id="1.10.238.10">
    <property type="entry name" value="EF-hand"/>
    <property type="match status" value="1"/>
</dbReference>
<evidence type="ECO:0000256" key="3">
    <source>
        <dbReference type="ARBA" id="ARBA00022723"/>
    </source>
</evidence>
<keyword evidence="5" id="KW-0677">Repeat</keyword>
<evidence type="ECO:0000313" key="13">
    <source>
        <dbReference type="Ensembl" id="ENSCCRP00000118123.1"/>
    </source>
</evidence>
<dbReference type="Pfam" id="PF07648">
    <property type="entry name" value="Kazal_2"/>
    <property type="match status" value="1"/>
</dbReference>
<dbReference type="FunFam" id="2.60.40.10:FF:000653">
    <property type="entry name" value="Follistatin like 4"/>
    <property type="match status" value="1"/>
</dbReference>
<name>A0A9J7YH61_CYPCA</name>
<dbReference type="SMART" id="SM00409">
    <property type="entry name" value="IG"/>
    <property type="match status" value="2"/>
</dbReference>
<evidence type="ECO:0000256" key="8">
    <source>
        <dbReference type="ARBA" id="ARBA00023180"/>
    </source>
</evidence>
<keyword evidence="4" id="KW-0732">Signal</keyword>
<sequence length="867" mass="98079">MCLQNMGRILIENINKNWRVMRGSRRWWAAVLLWGAALIAEARPGKEGFTLMAYRPLVRFRHKDGISESLRIKGFLGQNGFPGPCEHKYCGLGKHCVVDRETGEGECQCLERCKPHYKPVCGSDGKLYQNHCELHRASCMAHQRITIMHSEECFYKDDNCHLGDYKKLKTKMLDLHAQRYLTPGNHGSHENDMATRKHLVDMMFKRFDADGNGRVDSSELSQVVKQEGLSRTTSECTLFDLFKYNDVNDDEHLTREEFYTAFEVYQLSLPEDQKLSITTVTVGQSAVLTCAITGDQRPPIIWRRNNHALNMLELEDINDFGDDGSLYITKVTTTHMGNYTCHADGYEQLFQTHTLQVNVPPVIRVYPESQAREPGVTASLRCYAEGIPDPQLSWLKNGMDITTKLSKQLTLQANGSEVHISNVHFEDTGAYTCIARNEAGVDEDISSLFVEDSARKTLANILWREEGLGIGNMFYVFYEDGIKVIQPVACEIQRHIKPSEKLLGLQEEVCPQVEGEKDQKCMWTSAVNVKDKFIYVTQPLLNRLLIVDIQSQKAVQTVSTDRVPVKLHYDKSHDQVWILSWGDLEKNFPTLQVISQASGSTSHHTIHTQPVGHRFDRVEDFFIPPISLTINHIRFGIILHKNEPALHKIDLETTSYVKNISLQEYDCIPQSLAYTHLGGYYFVNCQPDSTGAVRSQLIIDSVTDNVIGPNRDVSGTPYVSPDGHYLVSVDDRDGLMRLQHVSVRGEIGQPFDIHTNLHLSDLAFMPSFTEANQYNVFGSTGRQTDALFVELSTGNVKMIKSLKQPTPAARWPWNRQNRVMTGSGLFGQYLMTPSQSSLFILDGRLDKLNCEITDVPLGNTVVWVGEP</sequence>
<dbReference type="PROSITE" id="PS51465">
    <property type="entry name" value="KAZAL_2"/>
    <property type="match status" value="1"/>
</dbReference>
<dbReference type="Pfam" id="PF13927">
    <property type="entry name" value="Ig_3"/>
    <property type="match status" value="2"/>
</dbReference>
<proteinExistence type="predicted"/>
<dbReference type="InterPro" id="IPR007110">
    <property type="entry name" value="Ig-like_dom"/>
</dbReference>
<evidence type="ECO:0000313" key="14">
    <source>
        <dbReference type="Proteomes" id="UP001108240"/>
    </source>
</evidence>
<feature type="domain" description="Ig-like" evidence="11">
    <location>
        <begin position="361"/>
        <end position="446"/>
    </location>
</feature>
<comment type="subcellular location">
    <subcellularLocation>
        <location evidence="1">Secreted</location>
    </subcellularLocation>
</comment>
<dbReference type="InterPro" id="IPR002048">
    <property type="entry name" value="EF_hand_dom"/>
</dbReference>
<dbReference type="PROSITE" id="PS50835">
    <property type="entry name" value="IG_LIKE"/>
    <property type="match status" value="2"/>
</dbReference>
<dbReference type="InterPro" id="IPR015943">
    <property type="entry name" value="WD40/YVTN_repeat-like_dom_sf"/>
</dbReference>
<dbReference type="Gene3D" id="3.30.60.30">
    <property type="match status" value="1"/>
</dbReference>
<dbReference type="InterPro" id="IPR050653">
    <property type="entry name" value="Prot_Inhib_GrowthFact_Antg"/>
</dbReference>
<dbReference type="SMART" id="SM00054">
    <property type="entry name" value="EFh"/>
    <property type="match status" value="2"/>
</dbReference>
<dbReference type="FunFam" id="3.30.60.30:FF:000007">
    <property type="entry name" value="follistatin-related protein 5 isoform X1"/>
    <property type="match status" value="1"/>
</dbReference>
<dbReference type="PANTHER" id="PTHR10913:SF44">
    <property type="entry name" value="FOLLISTATIN-RELATED PROTEIN 5"/>
    <property type="match status" value="1"/>
</dbReference>
<evidence type="ECO:0000256" key="5">
    <source>
        <dbReference type="ARBA" id="ARBA00022737"/>
    </source>
</evidence>